<protein>
    <recommendedName>
        <fullName evidence="4">Dynein regulatory complex protein 10</fullName>
    </recommendedName>
    <alternativeName>
        <fullName evidence="10">IQ domain-containing protein D</fullName>
    </alternativeName>
</protein>
<organism evidence="14 15">
    <name type="scientific">Megalops atlanticus</name>
    <name type="common">Tarpon</name>
    <name type="synonym">Clupea gigantea</name>
    <dbReference type="NCBI Taxonomy" id="7932"/>
    <lineage>
        <taxon>Eukaryota</taxon>
        <taxon>Metazoa</taxon>
        <taxon>Chordata</taxon>
        <taxon>Craniata</taxon>
        <taxon>Vertebrata</taxon>
        <taxon>Euteleostomi</taxon>
        <taxon>Actinopterygii</taxon>
        <taxon>Neopterygii</taxon>
        <taxon>Teleostei</taxon>
        <taxon>Elopiformes</taxon>
        <taxon>Megalopidae</taxon>
        <taxon>Megalops</taxon>
    </lineage>
</organism>
<feature type="coiled-coil region" evidence="12">
    <location>
        <begin position="302"/>
        <end position="350"/>
    </location>
</feature>
<accession>A0A9D3TG29</accession>
<dbReference type="CDD" id="cd23767">
    <property type="entry name" value="IQCD"/>
    <property type="match status" value="1"/>
</dbReference>
<comment type="caution">
    <text evidence="14">The sequence shown here is derived from an EMBL/GenBank/DDBJ whole genome shotgun (WGS) entry which is preliminary data.</text>
</comment>
<evidence type="ECO:0000256" key="8">
    <source>
        <dbReference type="ARBA" id="ARBA00023212"/>
    </source>
</evidence>
<keyword evidence="8" id="KW-0206">Cytoskeleton</keyword>
<dbReference type="PANTHER" id="PTHR31598">
    <property type="entry name" value="IQ DOMAIN-CONTAINING PROTEIN D"/>
    <property type="match status" value="1"/>
</dbReference>
<dbReference type="Gene3D" id="1.20.5.190">
    <property type="match status" value="1"/>
</dbReference>
<keyword evidence="15" id="KW-1185">Reference proteome</keyword>
<dbReference type="Proteomes" id="UP001046870">
    <property type="component" value="Chromosome 4"/>
</dbReference>
<evidence type="ECO:0000313" key="15">
    <source>
        <dbReference type="Proteomes" id="UP001046870"/>
    </source>
</evidence>
<evidence type="ECO:0000256" key="1">
    <source>
        <dbReference type="ARBA" id="ARBA00003029"/>
    </source>
</evidence>
<gene>
    <name evidence="14" type="ORF">MATL_G00062950</name>
</gene>
<evidence type="ECO:0000256" key="3">
    <source>
        <dbReference type="ARBA" id="ARBA00009071"/>
    </source>
</evidence>
<evidence type="ECO:0000256" key="5">
    <source>
        <dbReference type="ARBA" id="ARBA00022490"/>
    </source>
</evidence>
<evidence type="ECO:0000256" key="12">
    <source>
        <dbReference type="SAM" id="Coils"/>
    </source>
</evidence>
<evidence type="ECO:0000256" key="7">
    <source>
        <dbReference type="ARBA" id="ARBA00023069"/>
    </source>
</evidence>
<feature type="coiled-coil region" evidence="12">
    <location>
        <begin position="166"/>
        <end position="218"/>
    </location>
</feature>
<name>A0A9D3TG29_MEGAT</name>
<dbReference type="PANTHER" id="PTHR31598:SF1">
    <property type="entry name" value="DYNEIN REGULATORY COMPLEX PROTEIN 10"/>
    <property type="match status" value="1"/>
</dbReference>
<evidence type="ECO:0000256" key="10">
    <source>
        <dbReference type="ARBA" id="ARBA00032180"/>
    </source>
</evidence>
<evidence type="ECO:0000256" key="6">
    <source>
        <dbReference type="ARBA" id="ARBA00022846"/>
    </source>
</evidence>
<keyword evidence="6" id="KW-0282">Flagellum</keyword>
<comment type="subcellular location">
    <subcellularLocation>
        <location evidence="2">Cytoplasm</location>
        <location evidence="2">Cytoskeleton</location>
        <location evidence="2">Flagellum axoneme</location>
    </subcellularLocation>
</comment>
<comment type="function">
    <text evidence="1">Component of the nexin-dynein regulatory complex (N-DRC), a key regulator of ciliary/flagellar motility which maintains the alignment and integrity of the distal axoneme and regulates microtubule sliding in motile axonemes.</text>
</comment>
<dbReference type="Pfam" id="PF00612">
    <property type="entry name" value="IQ"/>
    <property type="match status" value="1"/>
</dbReference>
<keyword evidence="9" id="KW-0966">Cell projection</keyword>
<dbReference type="OrthoDB" id="536093at2759"/>
<dbReference type="AlphaFoldDB" id="A0A9D3TG29"/>
<reference evidence="14" key="1">
    <citation type="submission" date="2021-01" db="EMBL/GenBank/DDBJ databases">
        <authorList>
            <person name="Zahm M."/>
            <person name="Roques C."/>
            <person name="Cabau C."/>
            <person name="Klopp C."/>
            <person name="Donnadieu C."/>
            <person name="Jouanno E."/>
            <person name="Lampietro C."/>
            <person name="Louis A."/>
            <person name="Herpin A."/>
            <person name="Echchiki A."/>
            <person name="Berthelot C."/>
            <person name="Parey E."/>
            <person name="Roest-Crollius H."/>
            <person name="Braasch I."/>
            <person name="Postlethwait J."/>
            <person name="Bobe J."/>
            <person name="Montfort J."/>
            <person name="Bouchez O."/>
            <person name="Begum T."/>
            <person name="Mejri S."/>
            <person name="Adams A."/>
            <person name="Chen W.-J."/>
            <person name="Guiguen Y."/>
        </authorList>
    </citation>
    <scope>NUCLEOTIDE SEQUENCE</scope>
    <source>
        <strain evidence="14">YG-15Mar2019-1</strain>
        <tissue evidence="14">Brain</tissue>
    </source>
</reference>
<feature type="region of interest" description="Disordered" evidence="13">
    <location>
        <begin position="373"/>
        <end position="392"/>
    </location>
</feature>
<comment type="subunit">
    <text evidence="11">Component of the nexin-dynein regulatory complex (N-DRC). Interacts with CFAP52.</text>
</comment>
<evidence type="ECO:0000256" key="11">
    <source>
        <dbReference type="ARBA" id="ARBA00046836"/>
    </source>
</evidence>
<dbReference type="InterPro" id="IPR042815">
    <property type="entry name" value="DRC10"/>
</dbReference>
<dbReference type="InterPro" id="IPR000048">
    <property type="entry name" value="IQ_motif_EF-hand-BS"/>
</dbReference>
<evidence type="ECO:0000256" key="13">
    <source>
        <dbReference type="SAM" id="MobiDB-lite"/>
    </source>
</evidence>
<keyword evidence="5" id="KW-0963">Cytoplasm</keyword>
<proteinExistence type="inferred from homology"/>
<evidence type="ECO:0000313" key="14">
    <source>
        <dbReference type="EMBL" id="KAG7481077.1"/>
    </source>
</evidence>
<evidence type="ECO:0000256" key="2">
    <source>
        <dbReference type="ARBA" id="ARBA00004611"/>
    </source>
</evidence>
<evidence type="ECO:0000256" key="9">
    <source>
        <dbReference type="ARBA" id="ARBA00023273"/>
    </source>
</evidence>
<dbReference type="PROSITE" id="PS50096">
    <property type="entry name" value="IQ"/>
    <property type="match status" value="1"/>
</dbReference>
<evidence type="ECO:0000256" key="4">
    <source>
        <dbReference type="ARBA" id="ARBA00021752"/>
    </source>
</evidence>
<comment type="similarity">
    <text evidence="3">Belongs to the DRC10 family.</text>
</comment>
<dbReference type="SMART" id="SM00015">
    <property type="entry name" value="IQ"/>
    <property type="match status" value="1"/>
</dbReference>
<sequence length="392" mass="45536">METEQDSSKAMGLYESKLVTLDIQRNIKVLDECIWKVETVFLLPALLANLDRLSAGRGGELVKVLQEHRLLEEKLATQQQTCLEGKGEEEMNQLAGLEQAFCGSLRNVLRELRAHPAVCQGLSDGGTDEEYQRLVEGLKELQGLLMEKLLPGSAEEQAEQERSHYMQELSLRHRNNMEMVSKLEEEVAAATKDKDAEISKRNEQIRKLKSSLMQMEKQSEEFVTRMQQDAEKQNLSDRKTSEGRCAHMQQEANQLHGQFNNLIAENREVEMTLRKKKSKVETEIENWVQKYDTDMEEKQTELEELSTFYTQETEELQDLEEHYAVLELEYNQIMEERRLAQEQREEEERELVIMHHNAVVIQAYWRGFKVRKAMKSKSKGKKGKKGKGKKNK</sequence>
<dbReference type="EMBL" id="JAFDVH010000004">
    <property type="protein sequence ID" value="KAG7481077.1"/>
    <property type="molecule type" value="Genomic_DNA"/>
</dbReference>
<keyword evidence="12" id="KW-0175">Coiled coil</keyword>
<keyword evidence="7" id="KW-0969">Cilium</keyword>